<dbReference type="RefSeq" id="WP_119541688.1">
    <property type="nucleotide sequence ID" value="NZ_QYRN01000017.1"/>
</dbReference>
<dbReference type="Proteomes" id="UP000265750">
    <property type="component" value="Unassembled WGS sequence"/>
</dbReference>
<protein>
    <submittedName>
        <fullName evidence="1">Ribbon-helix-helix protein, CopG family</fullName>
    </submittedName>
</protein>
<sequence>MSRTKASEHVEQMRARRRAVGVRSVEAVLHESEIAELDRLKATLGAASRSEVLRVLIARTRSETITPSDLALLNQSAA</sequence>
<dbReference type="OrthoDB" id="7908521at2"/>
<comment type="caution">
    <text evidence="1">The sequence shown here is derived from an EMBL/GenBank/DDBJ whole genome shotgun (WGS) entry which is preliminary data.</text>
</comment>
<dbReference type="EMBL" id="QYRN01000017">
    <property type="protein sequence ID" value="RIX97183.1"/>
    <property type="molecule type" value="Genomic_DNA"/>
</dbReference>
<dbReference type="GO" id="GO:0006355">
    <property type="term" value="P:regulation of DNA-templated transcription"/>
    <property type="evidence" value="ECO:0007669"/>
    <property type="project" value="InterPro"/>
</dbReference>
<evidence type="ECO:0000313" key="1">
    <source>
        <dbReference type="EMBL" id="RIX97183.1"/>
    </source>
</evidence>
<reference evidence="2" key="1">
    <citation type="submission" date="2018-09" db="EMBL/GenBank/DDBJ databases">
        <authorList>
            <person name="Tuo L."/>
        </authorList>
    </citation>
    <scope>NUCLEOTIDE SEQUENCE [LARGE SCALE GENOMIC DNA]</scope>
    <source>
        <strain evidence="2">M2BS4Y-1</strain>
    </source>
</reference>
<gene>
    <name evidence="1" type="ORF">D3218_19170</name>
</gene>
<name>A0A3A1WFV8_9HYPH</name>
<dbReference type="AlphaFoldDB" id="A0A3A1WFV8"/>
<keyword evidence="2" id="KW-1185">Reference proteome</keyword>
<accession>A0A3A1WFV8</accession>
<evidence type="ECO:0000313" key="2">
    <source>
        <dbReference type="Proteomes" id="UP000265750"/>
    </source>
</evidence>
<proteinExistence type="predicted"/>
<organism evidence="1 2">
    <name type="scientific">Aureimonas flava</name>
    <dbReference type="NCBI Taxonomy" id="2320271"/>
    <lineage>
        <taxon>Bacteria</taxon>
        <taxon>Pseudomonadati</taxon>
        <taxon>Pseudomonadota</taxon>
        <taxon>Alphaproteobacteria</taxon>
        <taxon>Hyphomicrobiales</taxon>
        <taxon>Aurantimonadaceae</taxon>
        <taxon>Aureimonas</taxon>
    </lineage>
</organism>